<reference evidence="2 3" key="1">
    <citation type="journal article" date="2015" name="Plant Cell">
        <title>Oil accumulation by the oleaginous diatom Fistulifera solaris as revealed by the genome and transcriptome.</title>
        <authorList>
            <person name="Tanaka T."/>
            <person name="Maeda Y."/>
            <person name="Veluchamy A."/>
            <person name="Tanaka M."/>
            <person name="Abida H."/>
            <person name="Marechal E."/>
            <person name="Bowler C."/>
            <person name="Muto M."/>
            <person name="Sunaga Y."/>
            <person name="Tanaka M."/>
            <person name="Yoshino T."/>
            <person name="Taniguchi T."/>
            <person name="Fukuda Y."/>
            <person name="Nemoto M."/>
            <person name="Matsumoto M."/>
            <person name="Wong P.S."/>
            <person name="Aburatani S."/>
            <person name="Fujibuchi W."/>
        </authorList>
    </citation>
    <scope>NUCLEOTIDE SEQUENCE [LARGE SCALE GENOMIC DNA]</scope>
    <source>
        <strain evidence="2 3">JPCC DA0580</strain>
    </source>
</reference>
<dbReference type="AlphaFoldDB" id="A0A1Z5K0D1"/>
<proteinExistence type="predicted"/>
<dbReference type="Proteomes" id="UP000198406">
    <property type="component" value="Unassembled WGS sequence"/>
</dbReference>
<keyword evidence="1" id="KW-0732">Signal</keyword>
<name>A0A1Z5K0D1_FISSO</name>
<dbReference type="EMBL" id="BDSP01000137">
    <property type="protein sequence ID" value="GAX19582.1"/>
    <property type="molecule type" value="Genomic_DNA"/>
</dbReference>
<keyword evidence="3" id="KW-1185">Reference proteome</keyword>
<evidence type="ECO:0000313" key="3">
    <source>
        <dbReference type="Proteomes" id="UP000198406"/>
    </source>
</evidence>
<accession>A0A1Z5K0D1</accession>
<dbReference type="InParanoid" id="A0A1Z5K0D1"/>
<organism evidence="2 3">
    <name type="scientific">Fistulifera solaris</name>
    <name type="common">Oleaginous diatom</name>
    <dbReference type="NCBI Taxonomy" id="1519565"/>
    <lineage>
        <taxon>Eukaryota</taxon>
        <taxon>Sar</taxon>
        <taxon>Stramenopiles</taxon>
        <taxon>Ochrophyta</taxon>
        <taxon>Bacillariophyta</taxon>
        <taxon>Bacillariophyceae</taxon>
        <taxon>Bacillariophycidae</taxon>
        <taxon>Naviculales</taxon>
        <taxon>Naviculaceae</taxon>
        <taxon>Fistulifera</taxon>
    </lineage>
</organism>
<sequence>MRFTLFHVAVLIGGSSVTTSFVLHNNHPVVTSTSLSASRRDFLTTASSLLLVKGAVPAHAELDFDRVQDLLKDTPAGAEIYKPAPKRPTYLAEPTEEFRQNEKKASDFKREQLKVKGQFMALLQKLQDDPNDETTLANDLDELRRLVRKGGGLPLGITKEEVVKQVRRRKARKFWPVNVEIAYQDLLAEIAYQQSPNTDPGSAMGGKTFI</sequence>
<evidence type="ECO:0000256" key="1">
    <source>
        <dbReference type="SAM" id="SignalP"/>
    </source>
</evidence>
<dbReference type="OrthoDB" id="191846at2759"/>
<feature type="signal peptide" evidence="1">
    <location>
        <begin position="1"/>
        <end position="20"/>
    </location>
</feature>
<protein>
    <submittedName>
        <fullName evidence="2">Uncharacterized protein</fullName>
    </submittedName>
</protein>
<gene>
    <name evidence="2" type="ORF">FisN_19Hh160</name>
</gene>
<comment type="caution">
    <text evidence="2">The sequence shown here is derived from an EMBL/GenBank/DDBJ whole genome shotgun (WGS) entry which is preliminary data.</text>
</comment>
<evidence type="ECO:0000313" key="2">
    <source>
        <dbReference type="EMBL" id="GAX19582.1"/>
    </source>
</evidence>
<feature type="chain" id="PRO_5013392013" evidence="1">
    <location>
        <begin position="21"/>
        <end position="210"/>
    </location>
</feature>